<organism evidence="1 2">
    <name type="scientific">Proteus mirabilis (strain HI4320)</name>
    <dbReference type="NCBI Taxonomy" id="529507"/>
    <lineage>
        <taxon>Bacteria</taxon>
        <taxon>Pseudomonadati</taxon>
        <taxon>Pseudomonadota</taxon>
        <taxon>Gammaproteobacteria</taxon>
        <taxon>Enterobacterales</taxon>
        <taxon>Morganellaceae</taxon>
        <taxon>Proteus</taxon>
    </lineage>
</organism>
<dbReference type="KEGG" id="pmr:PMI3565"/>
<evidence type="ECO:0000313" key="2">
    <source>
        <dbReference type="Proteomes" id="UP000008319"/>
    </source>
</evidence>
<dbReference type="EnsemblBacteria" id="CAR46988">
    <property type="protein sequence ID" value="CAR46988"/>
    <property type="gene ID" value="PMI3565"/>
</dbReference>
<dbReference type="eggNOG" id="ENOG5032P1U">
    <property type="taxonomic scope" value="Bacteria"/>
</dbReference>
<proteinExistence type="predicted"/>
<dbReference type="EMBL" id="AM942759">
    <property type="protein sequence ID" value="CAR46988.1"/>
    <property type="molecule type" value="Genomic_DNA"/>
</dbReference>
<protein>
    <submittedName>
        <fullName evidence="1">Uncharacterized protein</fullName>
    </submittedName>
</protein>
<dbReference type="Proteomes" id="UP000008319">
    <property type="component" value="Chromosome"/>
</dbReference>
<gene>
    <name evidence="1" type="ordered locus">PMI3565</name>
</gene>
<dbReference type="HOGENOM" id="CLU_199047_0_0_6"/>
<accession>B4EWF7</accession>
<dbReference type="AlphaFoldDB" id="B4EWF7"/>
<sequence>MVIIMNIKVGDEFLVYMALGEESYMKEYYRVLELDSALSQVTGKLLRRTTADDKNIGLGRCELEGGIEQFALEDIYPIEK</sequence>
<keyword evidence="2" id="KW-1185">Reference proteome</keyword>
<evidence type="ECO:0000313" key="1">
    <source>
        <dbReference type="EMBL" id="CAR46988.1"/>
    </source>
</evidence>
<name>B4EWF7_PROMH</name>
<reference evidence="1 2" key="1">
    <citation type="journal article" date="2008" name="J. Bacteriol.">
        <title>Complete genome sequence of uropathogenic Proteus mirabilis, a master of both adherence and motility.</title>
        <authorList>
            <person name="Pearson M.M."/>
            <person name="Sebaihia M."/>
            <person name="Churcher C."/>
            <person name="Quail M.A."/>
            <person name="Seshasayee A.S."/>
            <person name="Luscombe N.M."/>
            <person name="Abdellah Z."/>
            <person name="Arrosmith C."/>
            <person name="Atkin B."/>
            <person name="Chillingworth T."/>
            <person name="Hauser H."/>
            <person name="Jagels K."/>
            <person name="Moule S."/>
            <person name="Mungall K."/>
            <person name="Norbertczak H."/>
            <person name="Rabbinowitsch E."/>
            <person name="Walker D."/>
            <person name="Whithead S."/>
            <person name="Thomson N.R."/>
            <person name="Rather P.N."/>
            <person name="Parkhill J."/>
            <person name="Mobley H.L."/>
        </authorList>
    </citation>
    <scope>NUCLEOTIDE SEQUENCE [LARGE SCALE GENOMIC DNA]</scope>
    <source>
        <strain evidence="1 2">HI4320</strain>
    </source>
</reference>